<dbReference type="PRINTS" id="PR00081">
    <property type="entry name" value="GDHRDH"/>
</dbReference>
<accession>A0A9P7FP77</accession>
<evidence type="ECO:0000313" key="4">
    <source>
        <dbReference type="Proteomes" id="UP000717328"/>
    </source>
</evidence>
<comment type="similarity">
    <text evidence="1">Belongs to the short-chain dehydrogenases/reductases (SDR) family.</text>
</comment>
<keyword evidence="2" id="KW-0560">Oxidoreductase</keyword>
<reference evidence="3" key="1">
    <citation type="submission" date="2021-02" db="EMBL/GenBank/DDBJ databases">
        <authorList>
            <person name="Nieuwenhuis M."/>
            <person name="Van De Peppel L.J.J."/>
        </authorList>
    </citation>
    <scope>NUCLEOTIDE SEQUENCE</scope>
    <source>
        <strain evidence="3">D49</strain>
    </source>
</reference>
<proteinExistence type="inferred from homology"/>
<dbReference type="Proteomes" id="UP000717328">
    <property type="component" value="Unassembled WGS sequence"/>
</dbReference>
<comment type="caution">
    <text evidence="3">The sequence shown here is derived from an EMBL/GenBank/DDBJ whole genome shotgun (WGS) entry which is preliminary data.</text>
</comment>
<organism evidence="3 4">
    <name type="scientific">Sphagnurus paluster</name>
    <dbReference type="NCBI Taxonomy" id="117069"/>
    <lineage>
        <taxon>Eukaryota</taxon>
        <taxon>Fungi</taxon>
        <taxon>Dikarya</taxon>
        <taxon>Basidiomycota</taxon>
        <taxon>Agaricomycotina</taxon>
        <taxon>Agaricomycetes</taxon>
        <taxon>Agaricomycetidae</taxon>
        <taxon>Agaricales</taxon>
        <taxon>Tricholomatineae</taxon>
        <taxon>Lyophyllaceae</taxon>
        <taxon>Sphagnurus</taxon>
    </lineage>
</organism>
<keyword evidence="4" id="KW-1185">Reference proteome</keyword>
<reference evidence="3" key="2">
    <citation type="submission" date="2021-10" db="EMBL/GenBank/DDBJ databases">
        <title>Phylogenomics reveals ancestral predisposition of the termite-cultivated fungus Termitomyces towards a domesticated lifestyle.</title>
        <authorList>
            <person name="Auxier B."/>
            <person name="Grum-Grzhimaylo A."/>
            <person name="Cardenas M.E."/>
            <person name="Lodge J.D."/>
            <person name="Laessoe T."/>
            <person name="Pedersen O."/>
            <person name="Smith M.E."/>
            <person name="Kuyper T.W."/>
            <person name="Franco-Molano E.A."/>
            <person name="Baroni T.J."/>
            <person name="Aanen D.K."/>
        </authorList>
    </citation>
    <scope>NUCLEOTIDE SEQUENCE</scope>
    <source>
        <strain evidence="3">D49</strain>
    </source>
</reference>
<evidence type="ECO:0000256" key="2">
    <source>
        <dbReference type="ARBA" id="ARBA00023002"/>
    </source>
</evidence>
<dbReference type="PANTHER" id="PTHR43669">
    <property type="entry name" value="5-KETO-D-GLUCONATE 5-REDUCTASE"/>
    <property type="match status" value="1"/>
</dbReference>
<dbReference type="InterPro" id="IPR036291">
    <property type="entry name" value="NAD(P)-bd_dom_sf"/>
</dbReference>
<evidence type="ECO:0000313" key="3">
    <source>
        <dbReference type="EMBL" id="KAG5634384.1"/>
    </source>
</evidence>
<name>A0A9P7FP77_9AGAR</name>
<sequence length="106" mass="10824">MSSTTSSPGVALITGSAKGIGRAIALRLAKSGYDIGLNDLPAASEALDALGREIASLGRRSYIALGAVSVPETVESMVSSVAEHLGQLDVVSHNAETKHSQILTHA</sequence>
<dbReference type="InterPro" id="IPR002347">
    <property type="entry name" value="SDR_fam"/>
</dbReference>
<gene>
    <name evidence="3" type="ORF">H0H81_002151</name>
</gene>
<dbReference type="Pfam" id="PF00106">
    <property type="entry name" value="adh_short"/>
    <property type="match status" value="1"/>
</dbReference>
<dbReference type="EMBL" id="JABCKI010006437">
    <property type="protein sequence ID" value="KAG5634384.1"/>
    <property type="molecule type" value="Genomic_DNA"/>
</dbReference>
<dbReference type="AlphaFoldDB" id="A0A9P7FP77"/>
<dbReference type="PANTHER" id="PTHR43669:SF3">
    <property type="entry name" value="ALCOHOL DEHYDROGENASE, PUTATIVE (AFU_ORTHOLOGUE AFUA_3G03445)-RELATED"/>
    <property type="match status" value="1"/>
</dbReference>
<dbReference type="SUPFAM" id="SSF51735">
    <property type="entry name" value="NAD(P)-binding Rossmann-fold domains"/>
    <property type="match status" value="1"/>
</dbReference>
<dbReference type="OrthoDB" id="498125at2759"/>
<evidence type="ECO:0000256" key="1">
    <source>
        <dbReference type="ARBA" id="ARBA00006484"/>
    </source>
</evidence>
<dbReference type="Gene3D" id="3.40.50.720">
    <property type="entry name" value="NAD(P)-binding Rossmann-like Domain"/>
    <property type="match status" value="1"/>
</dbReference>
<protein>
    <submittedName>
        <fullName evidence="3">Uncharacterized protein</fullName>
    </submittedName>
</protein>
<dbReference type="GO" id="GO:0016491">
    <property type="term" value="F:oxidoreductase activity"/>
    <property type="evidence" value="ECO:0007669"/>
    <property type="project" value="UniProtKB-KW"/>
</dbReference>